<dbReference type="AlphaFoldDB" id="A0AAV4V4P2"/>
<keyword evidence="3" id="KW-1185">Reference proteome</keyword>
<evidence type="ECO:0000313" key="3">
    <source>
        <dbReference type="Proteomes" id="UP001054945"/>
    </source>
</evidence>
<accession>A0AAV4V4P2</accession>
<organism evidence="2 3">
    <name type="scientific">Caerostris extrusa</name>
    <name type="common">Bark spider</name>
    <name type="synonym">Caerostris bankana</name>
    <dbReference type="NCBI Taxonomy" id="172846"/>
    <lineage>
        <taxon>Eukaryota</taxon>
        <taxon>Metazoa</taxon>
        <taxon>Ecdysozoa</taxon>
        <taxon>Arthropoda</taxon>
        <taxon>Chelicerata</taxon>
        <taxon>Arachnida</taxon>
        <taxon>Araneae</taxon>
        <taxon>Araneomorphae</taxon>
        <taxon>Entelegynae</taxon>
        <taxon>Araneoidea</taxon>
        <taxon>Araneidae</taxon>
        <taxon>Caerostris</taxon>
    </lineage>
</organism>
<dbReference type="Proteomes" id="UP001054945">
    <property type="component" value="Unassembled WGS sequence"/>
</dbReference>
<proteinExistence type="predicted"/>
<feature type="compositionally biased region" description="Basic and acidic residues" evidence="1">
    <location>
        <begin position="40"/>
        <end position="57"/>
    </location>
</feature>
<evidence type="ECO:0000313" key="2">
    <source>
        <dbReference type="EMBL" id="GIY64959.1"/>
    </source>
</evidence>
<comment type="caution">
    <text evidence="2">The sequence shown here is derived from an EMBL/GenBank/DDBJ whole genome shotgun (WGS) entry which is preliminary data.</text>
</comment>
<feature type="region of interest" description="Disordered" evidence="1">
    <location>
        <begin position="29"/>
        <end position="60"/>
    </location>
</feature>
<name>A0AAV4V4P2_CAEEX</name>
<gene>
    <name evidence="2" type="ORF">CEXT_738841</name>
</gene>
<evidence type="ECO:0000256" key="1">
    <source>
        <dbReference type="SAM" id="MobiDB-lite"/>
    </source>
</evidence>
<dbReference type="EMBL" id="BPLR01013944">
    <property type="protein sequence ID" value="GIY64959.1"/>
    <property type="molecule type" value="Genomic_DNA"/>
</dbReference>
<protein>
    <submittedName>
        <fullName evidence="2">Uncharacterized protein</fullName>
    </submittedName>
</protein>
<reference evidence="2 3" key="1">
    <citation type="submission" date="2021-06" db="EMBL/GenBank/DDBJ databases">
        <title>Caerostris extrusa draft genome.</title>
        <authorList>
            <person name="Kono N."/>
            <person name="Arakawa K."/>
        </authorList>
    </citation>
    <scope>NUCLEOTIDE SEQUENCE [LARGE SCALE GENOMIC DNA]</scope>
</reference>
<sequence length="72" mass="8127">MLGEIVEFNVEEIADQGANFCLPPMRRASATESFADQPPQEDRRVPRDETPDTRMEATDNIPMFVIPTMTTV</sequence>